<accession>A0A9D4RAZ5</accession>
<evidence type="ECO:0000313" key="2">
    <source>
        <dbReference type="Proteomes" id="UP000828390"/>
    </source>
</evidence>
<reference evidence="1" key="2">
    <citation type="submission" date="2020-11" db="EMBL/GenBank/DDBJ databases">
        <authorList>
            <person name="McCartney M.A."/>
            <person name="Auch B."/>
            <person name="Kono T."/>
            <person name="Mallez S."/>
            <person name="Becker A."/>
            <person name="Gohl D.M."/>
            <person name="Silverstein K.A.T."/>
            <person name="Koren S."/>
            <person name="Bechman K.B."/>
            <person name="Herman A."/>
            <person name="Abrahante J.E."/>
            <person name="Garbe J."/>
        </authorList>
    </citation>
    <scope>NUCLEOTIDE SEQUENCE</scope>
    <source>
        <strain evidence="1">Duluth1</strain>
        <tissue evidence="1">Whole animal</tissue>
    </source>
</reference>
<keyword evidence="2" id="KW-1185">Reference proteome</keyword>
<gene>
    <name evidence="1" type="ORF">DPMN_024670</name>
</gene>
<sequence>MVKAKRELMWIIVSLNLKGGTLPNPSRLGPPSQEILGTALEGFLAPRTCRVYTEDILSRATGRPEGFCGSGKSMSTGSQIVGPEFPLTHDKFLCLGVDLRKCQGFPSIYGPPQGASLAPLSACSFPLMLTPSKHILFRKNPPYLSDSDSNIDDDDDIDFVRERVCLRLNVLYR</sequence>
<dbReference type="Proteomes" id="UP000828390">
    <property type="component" value="Unassembled WGS sequence"/>
</dbReference>
<organism evidence="1 2">
    <name type="scientific">Dreissena polymorpha</name>
    <name type="common">Zebra mussel</name>
    <name type="synonym">Mytilus polymorpha</name>
    <dbReference type="NCBI Taxonomy" id="45954"/>
    <lineage>
        <taxon>Eukaryota</taxon>
        <taxon>Metazoa</taxon>
        <taxon>Spiralia</taxon>
        <taxon>Lophotrochozoa</taxon>
        <taxon>Mollusca</taxon>
        <taxon>Bivalvia</taxon>
        <taxon>Autobranchia</taxon>
        <taxon>Heteroconchia</taxon>
        <taxon>Euheterodonta</taxon>
        <taxon>Imparidentia</taxon>
        <taxon>Neoheterodontei</taxon>
        <taxon>Myida</taxon>
        <taxon>Dreissenoidea</taxon>
        <taxon>Dreissenidae</taxon>
        <taxon>Dreissena</taxon>
    </lineage>
</organism>
<name>A0A9D4RAZ5_DREPO</name>
<comment type="caution">
    <text evidence="1">The sequence shown here is derived from an EMBL/GenBank/DDBJ whole genome shotgun (WGS) entry which is preliminary data.</text>
</comment>
<evidence type="ECO:0000313" key="1">
    <source>
        <dbReference type="EMBL" id="KAH3861736.1"/>
    </source>
</evidence>
<reference evidence="1" key="1">
    <citation type="journal article" date="2019" name="bioRxiv">
        <title>The Genome of the Zebra Mussel, Dreissena polymorpha: A Resource for Invasive Species Research.</title>
        <authorList>
            <person name="McCartney M.A."/>
            <person name="Auch B."/>
            <person name="Kono T."/>
            <person name="Mallez S."/>
            <person name="Zhang Y."/>
            <person name="Obille A."/>
            <person name="Becker A."/>
            <person name="Abrahante J.E."/>
            <person name="Garbe J."/>
            <person name="Badalamenti J.P."/>
            <person name="Herman A."/>
            <person name="Mangelson H."/>
            <person name="Liachko I."/>
            <person name="Sullivan S."/>
            <person name="Sone E.D."/>
            <person name="Koren S."/>
            <person name="Silverstein K.A.T."/>
            <person name="Beckman K.B."/>
            <person name="Gohl D.M."/>
        </authorList>
    </citation>
    <scope>NUCLEOTIDE SEQUENCE</scope>
    <source>
        <strain evidence="1">Duluth1</strain>
        <tissue evidence="1">Whole animal</tissue>
    </source>
</reference>
<dbReference type="EMBL" id="JAIWYP010000002">
    <property type="protein sequence ID" value="KAH3861736.1"/>
    <property type="molecule type" value="Genomic_DNA"/>
</dbReference>
<proteinExistence type="predicted"/>
<protein>
    <submittedName>
        <fullName evidence="1">Uncharacterized protein</fullName>
    </submittedName>
</protein>
<dbReference type="AlphaFoldDB" id="A0A9D4RAZ5"/>